<evidence type="ECO:0000313" key="12">
    <source>
        <dbReference type="Proteomes" id="UP000238308"/>
    </source>
</evidence>
<feature type="transmembrane region" description="Helical" evidence="10">
    <location>
        <begin position="81"/>
        <end position="101"/>
    </location>
</feature>
<evidence type="ECO:0000256" key="9">
    <source>
        <dbReference type="ARBA" id="ARBA00023264"/>
    </source>
</evidence>
<dbReference type="NCBIfam" id="TIGR00023">
    <property type="entry name" value="glycerol-3-phosphate 1-O-acyltransferase PlsY"/>
    <property type="match status" value="1"/>
</dbReference>
<dbReference type="GO" id="GO:0005886">
    <property type="term" value="C:plasma membrane"/>
    <property type="evidence" value="ECO:0007669"/>
    <property type="project" value="UniProtKB-SubCell"/>
</dbReference>
<dbReference type="UniPathway" id="UPA00085"/>
<sequence>MLAPDSFLFILQAVVLAYLLGSIPFAVVVSKAMGLKDPRSYGSGNPGATNVLRSGNKPAAALTLLGDALKGWLAMWFAMRAGLDVTGLAWVALAVFLGHLYPVFLSFKGGKGVATALGVVAAIAPLLALGLVIVWIVVVLLSRFSSLGAISAAILAPVFYVLGGHDSLWPTHDELAVVIAVIGALLLYRHRANIGRLIKGLEPKLGKKS</sequence>
<keyword evidence="12" id="KW-1185">Reference proteome</keyword>
<dbReference type="SMART" id="SM01207">
    <property type="entry name" value="G3P_acyltransf"/>
    <property type="match status" value="1"/>
</dbReference>
<comment type="subunit">
    <text evidence="10">Probably interacts with PlsX.</text>
</comment>
<comment type="similarity">
    <text evidence="10">Belongs to the PlsY family.</text>
</comment>
<dbReference type="OrthoDB" id="9777124at2"/>
<dbReference type="EC" id="2.3.1.275" evidence="10"/>
<evidence type="ECO:0000256" key="5">
    <source>
        <dbReference type="ARBA" id="ARBA00022989"/>
    </source>
</evidence>
<dbReference type="PANTHER" id="PTHR30309:SF0">
    <property type="entry name" value="GLYCEROL-3-PHOSPHATE ACYLTRANSFERASE-RELATED"/>
    <property type="match status" value="1"/>
</dbReference>
<comment type="subcellular location">
    <subcellularLocation>
        <location evidence="10">Cell membrane</location>
        <topology evidence="10">Multi-pass membrane protein</topology>
    </subcellularLocation>
</comment>
<feature type="transmembrane region" description="Helical" evidence="10">
    <location>
        <begin position="6"/>
        <end position="29"/>
    </location>
</feature>
<evidence type="ECO:0000256" key="3">
    <source>
        <dbReference type="ARBA" id="ARBA00022679"/>
    </source>
</evidence>
<dbReference type="GO" id="GO:0008654">
    <property type="term" value="P:phospholipid biosynthetic process"/>
    <property type="evidence" value="ECO:0007669"/>
    <property type="project" value="UniProtKB-UniRule"/>
</dbReference>
<keyword evidence="4 10" id="KW-0812">Transmembrane</keyword>
<dbReference type="RefSeq" id="WP_106226383.1">
    <property type="nucleotide sequence ID" value="NZ_PVTV01000011.1"/>
</dbReference>
<evidence type="ECO:0000256" key="2">
    <source>
        <dbReference type="ARBA" id="ARBA00022516"/>
    </source>
</evidence>
<evidence type="ECO:0000256" key="1">
    <source>
        <dbReference type="ARBA" id="ARBA00022475"/>
    </source>
</evidence>
<feature type="transmembrane region" description="Helical" evidence="10">
    <location>
        <begin position="144"/>
        <end position="163"/>
    </location>
</feature>
<dbReference type="Pfam" id="PF02660">
    <property type="entry name" value="G3P_acyltransf"/>
    <property type="match status" value="1"/>
</dbReference>
<comment type="catalytic activity">
    <reaction evidence="10">
        <text>an acyl phosphate + sn-glycerol 3-phosphate = a 1-acyl-sn-glycero-3-phosphate + phosphate</text>
        <dbReference type="Rhea" id="RHEA:34075"/>
        <dbReference type="ChEBI" id="CHEBI:43474"/>
        <dbReference type="ChEBI" id="CHEBI:57597"/>
        <dbReference type="ChEBI" id="CHEBI:57970"/>
        <dbReference type="ChEBI" id="CHEBI:59918"/>
        <dbReference type="EC" id="2.3.1.275"/>
    </reaction>
</comment>
<evidence type="ECO:0000256" key="7">
    <source>
        <dbReference type="ARBA" id="ARBA00023136"/>
    </source>
</evidence>
<keyword evidence="5 10" id="KW-1133">Transmembrane helix</keyword>
<feature type="transmembrane region" description="Helical" evidence="10">
    <location>
        <begin position="169"/>
        <end position="188"/>
    </location>
</feature>
<dbReference type="EMBL" id="PVTV01000011">
    <property type="protein sequence ID" value="PRY99037.1"/>
    <property type="molecule type" value="Genomic_DNA"/>
</dbReference>
<keyword evidence="2 10" id="KW-0444">Lipid biosynthesis</keyword>
<keyword evidence="1 10" id="KW-1003">Cell membrane</keyword>
<evidence type="ECO:0000256" key="4">
    <source>
        <dbReference type="ARBA" id="ARBA00022692"/>
    </source>
</evidence>
<keyword evidence="7 10" id="KW-0472">Membrane</keyword>
<dbReference type="HAMAP" id="MF_01043">
    <property type="entry name" value="PlsY"/>
    <property type="match status" value="1"/>
</dbReference>
<name>A0A2T0XJG1_9BURK</name>
<protein>
    <recommendedName>
        <fullName evidence="10">Glycerol-3-phosphate acyltransferase</fullName>
    </recommendedName>
    <alternativeName>
        <fullName evidence="10">Acyl-PO4 G3P acyltransferase</fullName>
    </alternativeName>
    <alternativeName>
        <fullName evidence="10">Acyl-phosphate--glycerol-3-phosphate acyltransferase</fullName>
    </alternativeName>
    <alternativeName>
        <fullName evidence="10">G3P acyltransferase</fullName>
        <shortName evidence="10">GPAT</shortName>
        <ecNumber evidence="10">2.3.1.275</ecNumber>
    </alternativeName>
    <alternativeName>
        <fullName evidence="10">Lysophosphatidic acid synthase</fullName>
        <shortName evidence="10">LPA synthase</shortName>
    </alternativeName>
</protein>
<feature type="transmembrane region" description="Helical" evidence="10">
    <location>
        <begin position="113"/>
        <end position="137"/>
    </location>
</feature>
<comment type="function">
    <text evidence="10">Catalyzes the transfer of an acyl group from acyl-phosphate (acyl-PO(4)) to glycerol-3-phosphate (G3P) to form lysophosphatidic acid (LPA). This enzyme utilizes acyl-phosphate as fatty acyl donor, but not acyl-CoA or acyl-ACP.</text>
</comment>
<dbReference type="Proteomes" id="UP000238308">
    <property type="component" value="Unassembled WGS sequence"/>
</dbReference>
<dbReference type="InterPro" id="IPR003811">
    <property type="entry name" value="G3P_acylTferase_PlsY"/>
</dbReference>
<dbReference type="PANTHER" id="PTHR30309">
    <property type="entry name" value="INNER MEMBRANE PROTEIN YGIH"/>
    <property type="match status" value="1"/>
</dbReference>
<dbReference type="AlphaFoldDB" id="A0A2T0XJG1"/>
<evidence type="ECO:0000256" key="8">
    <source>
        <dbReference type="ARBA" id="ARBA00023209"/>
    </source>
</evidence>
<evidence type="ECO:0000313" key="11">
    <source>
        <dbReference type="EMBL" id="PRY99037.1"/>
    </source>
</evidence>
<keyword evidence="8 10" id="KW-0594">Phospholipid biosynthesis</keyword>
<organism evidence="11 12">
    <name type="scientific">Jezberella montanilacus</name>
    <dbReference type="NCBI Taxonomy" id="323426"/>
    <lineage>
        <taxon>Bacteria</taxon>
        <taxon>Pseudomonadati</taxon>
        <taxon>Pseudomonadota</taxon>
        <taxon>Betaproteobacteria</taxon>
        <taxon>Burkholderiales</taxon>
        <taxon>Alcaligenaceae</taxon>
        <taxon>Jezberella</taxon>
    </lineage>
</organism>
<keyword evidence="9 10" id="KW-1208">Phospholipid metabolism</keyword>
<gene>
    <name evidence="10" type="primary">plsY</name>
    <name evidence="11" type="ORF">BCM14_0475</name>
</gene>
<evidence type="ECO:0000256" key="10">
    <source>
        <dbReference type="HAMAP-Rule" id="MF_01043"/>
    </source>
</evidence>
<evidence type="ECO:0000256" key="6">
    <source>
        <dbReference type="ARBA" id="ARBA00023098"/>
    </source>
</evidence>
<comment type="caution">
    <text evidence="11">The sequence shown here is derived from an EMBL/GenBank/DDBJ whole genome shotgun (WGS) entry which is preliminary data.</text>
</comment>
<comment type="pathway">
    <text evidence="10">Lipid metabolism; phospholipid metabolism.</text>
</comment>
<keyword evidence="11" id="KW-0012">Acyltransferase</keyword>
<reference evidence="11 12" key="1">
    <citation type="submission" date="2018-03" db="EMBL/GenBank/DDBJ databases">
        <title>Genomic Encyclopedia of Type Strains, Phase III (KMG-III): the genomes of soil and plant-associated and newly described type strains.</title>
        <authorList>
            <person name="Whitman W."/>
        </authorList>
    </citation>
    <scope>NUCLEOTIDE SEQUENCE [LARGE SCALE GENOMIC DNA]</scope>
    <source>
        <strain evidence="11 12">MWH-P2sevCIIIb</strain>
    </source>
</reference>
<accession>A0A2T0XJG1</accession>
<keyword evidence="6 10" id="KW-0443">Lipid metabolism</keyword>
<keyword evidence="3 10" id="KW-0808">Transferase</keyword>
<proteinExistence type="inferred from homology"/>
<dbReference type="GO" id="GO:0043772">
    <property type="term" value="F:acyl-phosphate glycerol-3-phosphate acyltransferase activity"/>
    <property type="evidence" value="ECO:0007669"/>
    <property type="project" value="UniProtKB-UniRule"/>
</dbReference>